<organism evidence="12 13">
    <name type="scientific">Castellaniella daejeonensis</name>
    <dbReference type="NCBI Taxonomy" id="659013"/>
    <lineage>
        <taxon>Bacteria</taxon>
        <taxon>Pseudomonadati</taxon>
        <taxon>Pseudomonadota</taxon>
        <taxon>Betaproteobacteria</taxon>
        <taxon>Burkholderiales</taxon>
        <taxon>Alcaligenaceae</taxon>
        <taxon>Castellaniella</taxon>
    </lineage>
</organism>
<dbReference type="SFLD" id="SFLDS00003">
    <property type="entry name" value="Haloacid_Dehalogenase"/>
    <property type="match status" value="1"/>
</dbReference>
<dbReference type="InterPro" id="IPR006439">
    <property type="entry name" value="HAD-SF_hydro_IA"/>
</dbReference>
<evidence type="ECO:0000256" key="11">
    <source>
        <dbReference type="SAM" id="MobiDB-lite"/>
    </source>
</evidence>
<comment type="cofactor">
    <cofactor evidence="2 10">
        <name>Mg(2+)</name>
        <dbReference type="ChEBI" id="CHEBI:18420"/>
    </cofactor>
</comment>
<evidence type="ECO:0000256" key="7">
    <source>
        <dbReference type="ARBA" id="ARBA00022801"/>
    </source>
</evidence>
<feature type="active site" description="Nucleophile" evidence="10">
    <location>
        <position position="41"/>
    </location>
</feature>
<dbReference type="Pfam" id="PF13419">
    <property type="entry name" value="HAD_2"/>
    <property type="match status" value="1"/>
</dbReference>
<evidence type="ECO:0000256" key="6">
    <source>
        <dbReference type="ARBA" id="ARBA00022723"/>
    </source>
</evidence>
<evidence type="ECO:0000256" key="2">
    <source>
        <dbReference type="ARBA" id="ARBA00001946"/>
    </source>
</evidence>
<dbReference type="HAMAP" id="MF_00495">
    <property type="entry name" value="GPH_hydrolase_bact"/>
    <property type="match status" value="1"/>
</dbReference>
<dbReference type="NCBIfam" id="TIGR01549">
    <property type="entry name" value="HAD-SF-IA-v1"/>
    <property type="match status" value="1"/>
</dbReference>
<reference evidence="12 13" key="1">
    <citation type="journal article" date="2019" name="Int. J. Syst. Evol. Microbiol.">
        <title>The Global Catalogue of Microorganisms (GCM) 10K type strain sequencing project: providing services to taxonomists for standard genome sequencing and annotation.</title>
        <authorList>
            <consortium name="The Broad Institute Genomics Platform"/>
            <consortium name="The Broad Institute Genome Sequencing Center for Infectious Disease"/>
            <person name="Wu L."/>
            <person name="Ma J."/>
        </authorList>
    </citation>
    <scope>NUCLEOTIDE SEQUENCE [LARGE SCALE GENOMIC DNA]</scope>
    <source>
        <strain evidence="12 13">JCM 16240</strain>
    </source>
</reference>
<name>A0ABN0TKL4_9BURK</name>
<comment type="catalytic activity">
    <reaction evidence="1 10">
        <text>2-phosphoglycolate + H2O = glycolate + phosphate</text>
        <dbReference type="Rhea" id="RHEA:14369"/>
        <dbReference type="ChEBI" id="CHEBI:15377"/>
        <dbReference type="ChEBI" id="CHEBI:29805"/>
        <dbReference type="ChEBI" id="CHEBI:43474"/>
        <dbReference type="ChEBI" id="CHEBI:58033"/>
        <dbReference type="EC" id="3.1.3.18"/>
    </reaction>
</comment>
<dbReference type="InterPro" id="IPR036412">
    <property type="entry name" value="HAD-like_sf"/>
</dbReference>
<dbReference type="Gene3D" id="1.10.150.240">
    <property type="entry name" value="Putative phosphatase, domain 2"/>
    <property type="match status" value="1"/>
</dbReference>
<dbReference type="PRINTS" id="PR00413">
    <property type="entry name" value="HADHALOGNASE"/>
</dbReference>
<evidence type="ECO:0000313" key="13">
    <source>
        <dbReference type="Proteomes" id="UP001501176"/>
    </source>
</evidence>
<dbReference type="NCBIfam" id="TIGR01509">
    <property type="entry name" value="HAD-SF-IA-v3"/>
    <property type="match status" value="1"/>
</dbReference>
<dbReference type="InterPro" id="IPR023198">
    <property type="entry name" value="PGP-like_dom2"/>
</dbReference>
<comment type="pathway">
    <text evidence="3 10">Organic acid metabolism; glycolate biosynthesis; glycolate from 2-phosphoglycolate: step 1/1.</text>
</comment>
<evidence type="ECO:0000256" key="9">
    <source>
        <dbReference type="ARBA" id="ARBA00023277"/>
    </source>
</evidence>
<keyword evidence="13" id="KW-1185">Reference proteome</keyword>
<protein>
    <recommendedName>
        <fullName evidence="5 10">Phosphoglycolate phosphatase</fullName>
        <shortName evidence="10">PGP</shortName>
        <shortName evidence="10">PGPase</shortName>
        <ecNumber evidence="5 10">3.1.3.18</ecNumber>
    </recommendedName>
</protein>
<keyword evidence="7 10" id="KW-0378">Hydrolase</keyword>
<comment type="similarity">
    <text evidence="4 10">Belongs to the HAD-like hydrolase superfamily. CbbY/CbbZ/Gph/YieH family.</text>
</comment>
<dbReference type="NCBIfam" id="NF009695">
    <property type="entry name" value="PRK13222.1-2"/>
    <property type="match status" value="1"/>
</dbReference>
<dbReference type="CDD" id="cd16417">
    <property type="entry name" value="HAD_PGPase"/>
    <property type="match status" value="1"/>
</dbReference>
<evidence type="ECO:0000256" key="4">
    <source>
        <dbReference type="ARBA" id="ARBA00006171"/>
    </source>
</evidence>
<evidence type="ECO:0000256" key="3">
    <source>
        <dbReference type="ARBA" id="ARBA00004818"/>
    </source>
</evidence>
<comment type="function">
    <text evidence="10">Specifically catalyzes the dephosphorylation of 2-phosphoglycolate. Is involved in the dissimilation of the intracellular 2-phosphoglycolate formed during the DNA repair of 3'-phosphoglycolate ends, a major class of DNA lesions induced by oxidative stress.</text>
</comment>
<dbReference type="EC" id="3.1.3.18" evidence="5 10"/>
<dbReference type="EMBL" id="BAAAFN010000009">
    <property type="protein sequence ID" value="GAA0224102.1"/>
    <property type="molecule type" value="Genomic_DNA"/>
</dbReference>
<dbReference type="Gene3D" id="3.40.50.1000">
    <property type="entry name" value="HAD superfamily/HAD-like"/>
    <property type="match status" value="1"/>
</dbReference>
<feature type="binding site" evidence="10">
    <location>
        <position position="203"/>
    </location>
    <ligand>
        <name>Mg(2+)</name>
        <dbReference type="ChEBI" id="CHEBI:18420"/>
    </ligand>
</feature>
<accession>A0ABN0TKL4</accession>
<comment type="caution">
    <text evidence="12">The sequence shown here is derived from an EMBL/GenBank/DDBJ whole genome shotgun (WGS) entry which is preliminary data.</text>
</comment>
<keyword evidence="8 10" id="KW-0460">Magnesium</keyword>
<keyword evidence="6 10" id="KW-0479">Metal-binding</keyword>
<keyword evidence="9 10" id="KW-0119">Carbohydrate metabolism</keyword>
<dbReference type="NCBIfam" id="TIGR01449">
    <property type="entry name" value="PGP_bact"/>
    <property type="match status" value="1"/>
</dbReference>
<dbReference type="PANTHER" id="PTHR43434:SF1">
    <property type="entry name" value="PHOSPHOGLYCOLATE PHOSPHATASE"/>
    <property type="match status" value="1"/>
</dbReference>
<dbReference type="SFLD" id="SFLDG01135">
    <property type="entry name" value="C1.5.6:_HAD__Beta-PGM__Phospha"/>
    <property type="match status" value="1"/>
</dbReference>
<evidence type="ECO:0000256" key="5">
    <source>
        <dbReference type="ARBA" id="ARBA00013078"/>
    </source>
</evidence>
<dbReference type="PANTHER" id="PTHR43434">
    <property type="entry name" value="PHOSPHOGLYCOLATE PHOSPHATASE"/>
    <property type="match status" value="1"/>
</dbReference>
<proteinExistence type="inferred from homology"/>
<dbReference type="InterPro" id="IPR037512">
    <property type="entry name" value="PGPase_prok"/>
</dbReference>
<dbReference type="InterPro" id="IPR023214">
    <property type="entry name" value="HAD_sf"/>
</dbReference>
<gene>
    <name evidence="12" type="ORF">GCM10009125_11370</name>
</gene>
<evidence type="ECO:0000256" key="10">
    <source>
        <dbReference type="HAMAP-Rule" id="MF_00495"/>
    </source>
</evidence>
<feature type="region of interest" description="Disordered" evidence="11">
    <location>
        <begin position="1"/>
        <end position="22"/>
    </location>
</feature>
<dbReference type="SFLD" id="SFLDG01129">
    <property type="entry name" value="C1.5:_HAD__Beta-PGM__Phosphata"/>
    <property type="match status" value="1"/>
</dbReference>
<evidence type="ECO:0000313" key="12">
    <source>
        <dbReference type="EMBL" id="GAA0224102.1"/>
    </source>
</evidence>
<dbReference type="InterPro" id="IPR041492">
    <property type="entry name" value="HAD_2"/>
</dbReference>
<feature type="binding site" evidence="10">
    <location>
        <position position="41"/>
    </location>
    <ligand>
        <name>Mg(2+)</name>
        <dbReference type="ChEBI" id="CHEBI:18420"/>
    </ligand>
</feature>
<dbReference type="Proteomes" id="UP001501176">
    <property type="component" value="Unassembled WGS sequence"/>
</dbReference>
<evidence type="ECO:0000256" key="1">
    <source>
        <dbReference type="ARBA" id="ARBA00000830"/>
    </source>
</evidence>
<dbReference type="InterPro" id="IPR050155">
    <property type="entry name" value="HAD-like_hydrolase_sf"/>
</dbReference>
<sequence>MTPAWGTRTRPGNFTIHPAADPVRPLSPARDTMHFPGILFDLDGTLLDTIPDLADAANAMRQDMGLAPLAQDIIATYVGKGVEQLVIRTLGHEGTPASVDMVMRGLARYQDHYRALNGQRSRLYPGVLAGLEAFREQGARLAVVTNKGTEFAIPLLRQMSLDGYFDAVVCGDTCERKKPDPMPLFHACDLLGITPAQALFIGDSINDALAANAAGMRVLALPYGYNEGHPVQSLPVDAIVDSIVEAAQWAADATSQTEHA</sequence>
<dbReference type="SUPFAM" id="SSF56784">
    <property type="entry name" value="HAD-like"/>
    <property type="match status" value="1"/>
</dbReference>
<feature type="binding site" evidence="10">
    <location>
        <position position="43"/>
    </location>
    <ligand>
        <name>Mg(2+)</name>
        <dbReference type="ChEBI" id="CHEBI:18420"/>
    </ligand>
</feature>
<evidence type="ECO:0000256" key="8">
    <source>
        <dbReference type="ARBA" id="ARBA00022842"/>
    </source>
</evidence>